<dbReference type="Gene3D" id="3.10.450.50">
    <property type="match status" value="1"/>
</dbReference>
<evidence type="ECO:0000259" key="2">
    <source>
        <dbReference type="Pfam" id="PF12680"/>
    </source>
</evidence>
<dbReference type="Proteomes" id="UP000013047">
    <property type="component" value="Unassembled WGS sequence"/>
</dbReference>
<evidence type="ECO:0000256" key="1">
    <source>
        <dbReference type="SAM" id="MobiDB-lite"/>
    </source>
</evidence>
<feature type="domain" description="SnoaL-like" evidence="2">
    <location>
        <begin position="29"/>
        <end position="128"/>
    </location>
</feature>
<dbReference type="InterPro" id="IPR037401">
    <property type="entry name" value="SnoaL-like"/>
</dbReference>
<gene>
    <name evidence="3" type="ORF">C667_10710</name>
</gene>
<keyword evidence="4" id="KW-1185">Reference proteome</keyword>
<dbReference type="SUPFAM" id="SSF54427">
    <property type="entry name" value="NTF2-like"/>
    <property type="match status" value="1"/>
</dbReference>
<protein>
    <recommendedName>
        <fullName evidence="2">SnoaL-like domain-containing protein</fullName>
    </recommendedName>
</protein>
<dbReference type="AlphaFoldDB" id="N6YZN3"/>
<dbReference type="EMBL" id="AMXF01000066">
    <property type="protein sequence ID" value="ENO97055.1"/>
    <property type="molecule type" value="Genomic_DNA"/>
</dbReference>
<comment type="caution">
    <text evidence="3">The sequence shown here is derived from an EMBL/GenBank/DDBJ whole genome shotgun (WGS) entry which is preliminary data.</text>
</comment>
<organism evidence="3 4">
    <name type="scientific">Thauera phenylacetica B4P</name>
    <dbReference type="NCBI Taxonomy" id="1234382"/>
    <lineage>
        <taxon>Bacteria</taxon>
        <taxon>Pseudomonadati</taxon>
        <taxon>Pseudomonadota</taxon>
        <taxon>Betaproteobacteria</taxon>
        <taxon>Rhodocyclales</taxon>
        <taxon>Zoogloeaceae</taxon>
        <taxon>Thauera</taxon>
    </lineage>
</organism>
<feature type="region of interest" description="Disordered" evidence="1">
    <location>
        <begin position="1"/>
        <end position="22"/>
    </location>
</feature>
<proteinExistence type="predicted"/>
<accession>N6YZN3</accession>
<dbReference type="Pfam" id="PF12680">
    <property type="entry name" value="SnoaL_2"/>
    <property type="match status" value="1"/>
</dbReference>
<reference evidence="3 4" key="1">
    <citation type="submission" date="2012-09" db="EMBL/GenBank/DDBJ databases">
        <title>Draft Genome Sequences of 6 Strains from Genus Thauera.</title>
        <authorList>
            <person name="Liu B."/>
            <person name="Shapleigh J.P."/>
            <person name="Frostegard A.H."/>
        </authorList>
    </citation>
    <scope>NUCLEOTIDE SEQUENCE [LARGE SCALE GENOMIC DNA]</scope>
    <source>
        <strain evidence="3 4">B4P</strain>
    </source>
</reference>
<evidence type="ECO:0000313" key="4">
    <source>
        <dbReference type="Proteomes" id="UP000013047"/>
    </source>
</evidence>
<evidence type="ECO:0000313" key="3">
    <source>
        <dbReference type="EMBL" id="ENO97055.1"/>
    </source>
</evidence>
<sequence length="163" mass="18262">MTDPKLPEPLPAAGSTPEPARQSPALRLARFYETLTPAALDGLGQLYAPDARFKDPFNEVVGIAAIRRIFAHMFATTEAPRFEVTDCIEQGGQAMLGWTFRFALRGRALTVRGVTHLRFDADGQVTLHRDYWDAAEELYEKLPLLGGLMRAIRRRLRATDPPR</sequence>
<name>N6YZN3_9RHOO</name>
<dbReference type="RefSeq" id="WP_004362576.1">
    <property type="nucleotide sequence ID" value="NZ_AMXF01000066.1"/>
</dbReference>
<dbReference type="OrthoDB" id="1115105at2"/>
<dbReference type="InterPro" id="IPR032710">
    <property type="entry name" value="NTF2-like_dom_sf"/>
</dbReference>